<feature type="domain" description="Thioredoxin" evidence="2">
    <location>
        <begin position="53"/>
        <end position="195"/>
    </location>
</feature>
<dbReference type="InterPro" id="IPR000866">
    <property type="entry name" value="AhpC/TSA"/>
</dbReference>
<dbReference type="PROSITE" id="PS51257">
    <property type="entry name" value="PROKAR_LIPOPROTEIN"/>
    <property type="match status" value="1"/>
</dbReference>
<dbReference type="SUPFAM" id="SSF52833">
    <property type="entry name" value="Thioredoxin-like"/>
    <property type="match status" value="1"/>
</dbReference>
<feature type="chain" id="PRO_5037760156" evidence="1">
    <location>
        <begin position="22"/>
        <end position="195"/>
    </location>
</feature>
<evidence type="ECO:0000313" key="4">
    <source>
        <dbReference type="Proteomes" id="UP001060919"/>
    </source>
</evidence>
<dbReference type="RefSeq" id="WP_264788883.1">
    <property type="nucleotide sequence ID" value="NZ_AP026867.1"/>
</dbReference>
<dbReference type="AlphaFoldDB" id="A0A915YII0"/>
<dbReference type="Gene3D" id="3.40.30.10">
    <property type="entry name" value="Glutaredoxin"/>
    <property type="match status" value="1"/>
</dbReference>
<accession>A0A915YII0</accession>
<dbReference type="PANTHER" id="PTHR42852:SF17">
    <property type="entry name" value="THIOREDOXIN-LIKE PROTEIN HI_1115"/>
    <property type="match status" value="1"/>
</dbReference>
<dbReference type="Proteomes" id="UP001060919">
    <property type="component" value="Chromosome"/>
</dbReference>
<dbReference type="InterPro" id="IPR050553">
    <property type="entry name" value="Thioredoxin_ResA/DsbE_sf"/>
</dbReference>
<dbReference type="KEGG" id="aup:AsAng_0043660"/>
<dbReference type="PROSITE" id="PS51352">
    <property type="entry name" value="THIOREDOXIN_2"/>
    <property type="match status" value="1"/>
</dbReference>
<protein>
    <submittedName>
        <fullName evidence="3">TlpA family protein disulfide reductase</fullName>
    </submittedName>
</protein>
<organism evidence="3 4">
    <name type="scientific">Aureispira anguillae</name>
    <dbReference type="NCBI Taxonomy" id="2864201"/>
    <lineage>
        <taxon>Bacteria</taxon>
        <taxon>Pseudomonadati</taxon>
        <taxon>Bacteroidota</taxon>
        <taxon>Saprospiria</taxon>
        <taxon>Saprospirales</taxon>
        <taxon>Saprospiraceae</taxon>
        <taxon>Aureispira</taxon>
    </lineage>
</organism>
<dbReference type="GO" id="GO:0016491">
    <property type="term" value="F:oxidoreductase activity"/>
    <property type="evidence" value="ECO:0007669"/>
    <property type="project" value="InterPro"/>
</dbReference>
<evidence type="ECO:0000259" key="2">
    <source>
        <dbReference type="PROSITE" id="PS51352"/>
    </source>
</evidence>
<dbReference type="CDD" id="cd02966">
    <property type="entry name" value="TlpA_like_family"/>
    <property type="match status" value="1"/>
</dbReference>
<dbReference type="InterPro" id="IPR036249">
    <property type="entry name" value="Thioredoxin-like_sf"/>
</dbReference>
<dbReference type="EMBL" id="AP026867">
    <property type="protein sequence ID" value="BDS13627.1"/>
    <property type="molecule type" value="Genomic_DNA"/>
</dbReference>
<proteinExistence type="predicted"/>
<reference evidence="3" key="1">
    <citation type="submission" date="2022-09" db="EMBL/GenBank/DDBJ databases">
        <title>Aureispira anguillicida sp. nov., isolated from Leptocephalus of Japanese eel Anguilla japonica.</title>
        <authorList>
            <person name="Yuasa K."/>
            <person name="Mekata T."/>
            <person name="Ikunari K."/>
        </authorList>
    </citation>
    <scope>NUCLEOTIDE SEQUENCE</scope>
    <source>
        <strain evidence="3">EL160426</strain>
    </source>
</reference>
<feature type="signal peptide" evidence="1">
    <location>
        <begin position="1"/>
        <end position="21"/>
    </location>
</feature>
<dbReference type="GO" id="GO:0016209">
    <property type="term" value="F:antioxidant activity"/>
    <property type="evidence" value="ECO:0007669"/>
    <property type="project" value="InterPro"/>
</dbReference>
<name>A0A915YII0_9BACT</name>
<sequence length="195" mass="21559">MKIGILFLGSLLFLVACQSSTGTTNSTKGVAVVKPVEKGEREFQAYLDRKRAQIKGKKAPDIDLKTIGGKRFNPSNMKGKIVLLNFWFAACKPCITEIPSLNELQQKYKSKNVVVISISTDQQAVAEKLAKEKKMRYAVVAGGKSIASQMKVSTFPTSFLIDKEGIIQDVFMGASSFDATYTYTEIKPHIERLLN</sequence>
<gene>
    <name evidence="3" type="ORF">AsAng_0043660</name>
</gene>
<dbReference type="PANTHER" id="PTHR42852">
    <property type="entry name" value="THIOL:DISULFIDE INTERCHANGE PROTEIN DSBE"/>
    <property type="match status" value="1"/>
</dbReference>
<dbReference type="Pfam" id="PF00578">
    <property type="entry name" value="AhpC-TSA"/>
    <property type="match status" value="1"/>
</dbReference>
<evidence type="ECO:0000256" key="1">
    <source>
        <dbReference type="SAM" id="SignalP"/>
    </source>
</evidence>
<dbReference type="InterPro" id="IPR013766">
    <property type="entry name" value="Thioredoxin_domain"/>
</dbReference>
<keyword evidence="4" id="KW-1185">Reference proteome</keyword>
<evidence type="ECO:0000313" key="3">
    <source>
        <dbReference type="EMBL" id="BDS13627.1"/>
    </source>
</evidence>
<keyword evidence="1" id="KW-0732">Signal</keyword>